<accession>A0A1G1WN87</accession>
<dbReference type="EMBL" id="MHCZ01000040">
    <property type="protein sequence ID" value="OGY29143.1"/>
    <property type="molecule type" value="Genomic_DNA"/>
</dbReference>
<reference evidence="1 2" key="1">
    <citation type="journal article" date="2016" name="Nat. Commun.">
        <title>Thousands of microbial genomes shed light on interconnected biogeochemical processes in an aquifer system.</title>
        <authorList>
            <person name="Anantharaman K."/>
            <person name="Brown C.T."/>
            <person name="Hug L.A."/>
            <person name="Sharon I."/>
            <person name="Castelle C.J."/>
            <person name="Probst A.J."/>
            <person name="Thomas B.C."/>
            <person name="Singh A."/>
            <person name="Wilkins M.J."/>
            <person name="Karaoz U."/>
            <person name="Brodie E.L."/>
            <person name="Williams K.H."/>
            <person name="Hubbard S.S."/>
            <person name="Banfield J.F."/>
        </authorList>
    </citation>
    <scope>NUCLEOTIDE SEQUENCE [LARGE SCALE GENOMIC DNA]</scope>
</reference>
<organism evidence="1 2">
    <name type="scientific">Candidatus Woykebacteria bacterium RIFCSPHIGHO2_12_FULL_45_10</name>
    <dbReference type="NCBI Taxonomy" id="1802603"/>
    <lineage>
        <taxon>Bacteria</taxon>
        <taxon>Candidatus Woykeibacteriota</taxon>
    </lineage>
</organism>
<name>A0A1G1WN87_9BACT</name>
<sequence length="109" mass="12399">MLFLVEEPISEENLKKVARDFDGYIKVVVDVEKEILTAGGKRHFDGEQILLQKGSKQSDLWGGGLDLETGEVDYDSMINLRPNQNNTSREVLDESIRSIITEIIHKLLR</sequence>
<dbReference type="InterPro" id="IPR043731">
    <property type="entry name" value="DUF5674"/>
</dbReference>
<evidence type="ECO:0000313" key="2">
    <source>
        <dbReference type="Proteomes" id="UP000178068"/>
    </source>
</evidence>
<protein>
    <submittedName>
        <fullName evidence="1">Uncharacterized protein</fullName>
    </submittedName>
</protein>
<dbReference type="Proteomes" id="UP000178068">
    <property type="component" value="Unassembled WGS sequence"/>
</dbReference>
<gene>
    <name evidence="1" type="ORF">A3F35_03075</name>
</gene>
<dbReference type="Pfam" id="PF18924">
    <property type="entry name" value="DUF5674"/>
    <property type="match status" value="1"/>
</dbReference>
<dbReference type="STRING" id="1802603.A3F35_03075"/>
<evidence type="ECO:0000313" key="1">
    <source>
        <dbReference type="EMBL" id="OGY29143.1"/>
    </source>
</evidence>
<proteinExistence type="predicted"/>
<comment type="caution">
    <text evidence="1">The sequence shown here is derived from an EMBL/GenBank/DDBJ whole genome shotgun (WGS) entry which is preliminary data.</text>
</comment>
<dbReference type="AlphaFoldDB" id="A0A1G1WN87"/>